<organism evidence="1">
    <name type="scientific">marine sediment metagenome</name>
    <dbReference type="NCBI Taxonomy" id="412755"/>
    <lineage>
        <taxon>unclassified sequences</taxon>
        <taxon>metagenomes</taxon>
        <taxon>ecological metagenomes</taxon>
    </lineage>
</organism>
<dbReference type="EMBL" id="LAZR01000173">
    <property type="protein sequence ID" value="KKN84255.1"/>
    <property type="molecule type" value="Genomic_DNA"/>
</dbReference>
<comment type="caution">
    <text evidence="1">The sequence shown here is derived from an EMBL/GenBank/DDBJ whole genome shotgun (WGS) entry which is preliminary data.</text>
</comment>
<reference evidence="1" key="1">
    <citation type="journal article" date="2015" name="Nature">
        <title>Complex archaea that bridge the gap between prokaryotes and eukaryotes.</title>
        <authorList>
            <person name="Spang A."/>
            <person name="Saw J.H."/>
            <person name="Jorgensen S.L."/>
            <person name="Zaremba-Niedzwiedzka K."/>
            <person name="Martijn J."/>
            <person name="Lind A.E."/>
            <person name="van Eijk R."/>
            <person name="Schleper C."/>
            <person name="Guy L."/>
            <person name="Ettema T.J."/>
        </authorList>
    </citation>
    <scope>NUCLEOTIDE SEQUENCE</scope>
</reference>
<accession>A0A0F9TT83</accession>
<proteinExistence type="predicted"/>
<name>A0A0F9TT83_9ZZZZ</name>
<dbReference type="AlphaFoldDB" id="A0A0F9TT83"/>
<evidence type="ECO:0000313" key="1">
    <source>
        <dbReference type="EMBL" id="KKN84255.1"/>
    </source>
</evidence>
<protein>
    <submittedName>
        <fullName evidence="1">Uncharacterized protein</fullName>
    </submittedName>
</protein>
<gene>
    <name evidence="1" type="ORF">LCGC14_0290690</name>
</gene>
<sequence>MLYLNSFCTPKIFVYKLLYTSLNLFEALVNNTINFRFKLKTPPNYDFHITTSKN</sequence>